<dbReference type="GO" id="GO:0006313">
    <property type="term" value="P:DNA transposition"/>
    <property type="evidence" value="ECO:0007669"/>
    <property type="project" value="UniProtKB-UniRule"/>
</dbReference>
<comment type="caution">
    <text evidence="7">The sequence shown here is derived from an EMBL/GenBank/DDBJ whole genome shotgun (WGS) entry which is preliminary data.</text>
</comment>
<protein>
    <recommendedName>
        <fullName evidence="6">Mutator family transposase</fullName>
    </recommendedName>
</protein>
<dbReference type="PATRIC" id="fig|993517.3.peg.5321"/>
<comment type="similarity">
    <text evidence="2 6">Belongs to the transposase mutator family.</text>
</comment>
<dbReference type="GO" id="GO:0004803">
    <property type="term" value="F:transposase activity"/>
    <property type="evidence" value="ECO:0007669"/>
    <property type="project" value="UniProtKB-UniRule"/>
</dbReference>
<dbReference type="Proteomes" id="UP000007993">
    <property type="component" value="Unassembled WGS sequence"/>
</dbReference>
<name>K5C9K6_RHOBT</name>
<keyword evidence="4 6" id="KW-0238">DNA-binding</keyword>
<organism evidence="7 8">
    <name type="scientific">Rhodopirellula baltica SH28</name>
    <dbReference type="NCBI Taxonomy" id="993517"/>
    <lineage>
        <taxon>Bacteria</taxon>
        <taxon>Pseudomonadati</taxon>
        <taxon>Planctomycetota</taxon>
        <taxon>Planctomycetia</taxon>
        <taxon>Pirellulales</taxon>
        <taxon>Pirellulaceae</taxon>
        <taxon>Rhodopirellula</taxon>
    </lineage>
</organism>
<sequence>MSSNRFGEKRKHVLDFASGSSENLKVTRELISRIVDRGYACEHRPLAVLDGSDALRGAVVEFFADAVIQRCLVRKERNIKGKLSKRHWGELLGSVPGVMKDCVRK</sequence>
<dbReference type="PANTHER" id="PTHR33217:SF7">
    <property type="entry name" value="TRANSPOSASE FOR INSERTION SEQUENCE ELEMENT IS1081"/>
    <property type="match status" value="1"/>
</dbReference>
<evidence type="ECO:0000313" key="8">
    <source>
        <dbReference type="Proteomes" id="UP000007993"/>
    </source>
</evidence>
<evidence type="ECO:0000256" key="2">
    <source>
        <dbReference type="ARBA" id="ARBA00010961"/>
    </source>
</evidence>
<dbReference type="InterPro" id="IPR001207">
    <property type="entry name" value="Transposase_mutator"/>
</dbReference>
<evidence type="ECO:0000256" key="5">
    <source>
        <dbReference type="ARBA" id="ARBA00023172"/>
    </source>
</evidence>
<evidence type="ECO:0000256" key="6">
    <source>
        <dbReference type="RuleBase" id="RU365089"/>
    </source>
</evidence>
<reference evidence="7 8" key="1">
    <citation type="journal article" date="2013" name="Mar. Genomics">
        <title>Expression of sulfatases in Rhodopirellula baltica and the diversity of sulfatases in the genus Rhodopirellula.</title>
        <authorList>
            <person name="Wegner C.E."/>
            <person name="Richter-Heitmann T."/>
            <person name="Klindworth A."/>
            <person name="Klockow C."/>
            <person name="Richter M."/>
            <person name="Achstetter T."/>
            <person name="Glockner F.O."/>
            <person name="Harder J."/>
        </authorList>
    </citation>
    <scope>NUCLEOTIDE SEQUENCE [LARGE SCALE GENOMIC DNA]</scope>
    <source>
        <strain evidence="7 8">SH28</strain>
    </source>
</reference>
<dbReference type="GO" id="GO:0003677">
    <property type="term" value="F:DNA binding"/>
    <property type="evidence" value="ECO:0007669"/>
    <property type="project" value="UniProtKB-UniRule"/>
</dbReference>
<evidence type="ECO:0000256" key="4">
    <source>
        <dbReference type="ARBA" id="ARBA00023125"/>
    </source>
</evidence>
<proteinExistence type="inferred from homology"/>
<dbReference type="Pfam" id="PF00872">
    <property type="entry name" value="Transposase_mut"/>
    <property type="match status" value="1"/>
</dbReference>
<dbReference type="EMBL" id="AMCW01000137">
    <property type="protein sequence ID" value="EKJ99819.1"/>
    <property type="molecule type" value="Genomic_DNA"/>
</dbReference>
<evidence type="ECO:0000313" key="7">
    <source>
        <dbReference type="EMBL" id="EKJ99819.1"/>
    </source>
</evidence>
<keyword evidence="5 6" id="KW-0233">DNA recombination</keyword>
<keyword evidence="3 6" id="KW-0815">Transposition</keyword>
<dbReference type="AlphaFoldDB" id="K5C9K6"/>
<accession>K5C9K6</accession>
<dbReference type="PANTHER" id="PTHR33217">
    <property type="entry name" value="TRANSPOSASE FOR INSERTION SEQUENCE ELEMENT IS1081"/>
    <property type="match status" value="1"/>
</dbReference>
<keyword evidence="6" id="KW-0814">Transposable element</keyword>
<evidence type="ECO:0000256" key="1">
    <source>
        <dbReference type="ARBA" id="ARBA00002190"/>
    </source>
</evidence>
<evidence type="ECO:0000256" key="3">
    <source>
        <dbReference type="ARBA" id="ARBA00022578"/>
    </source>
</evidence>
<comment type="function">
    <text evidence="1 6">Required for the transposition of the insertion element.</text>
</comment>
<gene>
    <name evidence="7" type="ORF">RBSH_04903</name>
</gene>